<evidence type="ECO:0000256" key="1">
    <source>
        <dbReference type="SAM" id="MobiDB-lite"/>
    </source>
</evidence>
<sequence length="84" mass="9268">MGAGLLAKTAAQSTLMSPDIPLSRASPLPQVKQRSPKLAHSNSRLSFQQLIAHDARVCRFGFFLESVCNSYFRQVQIIHAGLTR</sequence>
<reference evidence="2 3" key="1">
    <citation type="submission" date="2018-02" db="EMBL/GenBank/DDBJ databases">
        <title>Draft genome sequencing of Pseudomonas frederiksbergensis 11-D3.</title>
        <authorList>
            <person name="Zheng B.-X."/>
        </authorList>
    </citation>
    <scope>NUCLEOTIDE SEQUENCE [LARGE SCALE GENOMIC DNA]</scope>
    <source>
        <strain evidence="2 3">11-D3</strain>
    </source>
</reference>
<evidence type="ECO:0000313" key="2">
    <source>
        <dbReference type="EMBL" id="PQP01551.1"/>
    </source>
</evidence>
<dbReference type="Proteomes" id="UP000239687">
    <property type="component" value="Unassembled WGS sequence"/>
</dbReference>
<evidence type="ECO:0000313" key="3">
    <source>
        <dbReference type="Proteomes" id="UP000239687"/>
    </source>
</evidence>
<gene>
    <name evidence="2" type="ORF">C5612_19520</name>
</gene>
<comment type="caution">
    <text evidence="2">The sequence shown here is derived from an EMBL/GenBank/DDBJ whole genome shotgun (WGS) entry which is preliminary data.</text>
</comment>
<organism evidence="2 3">
    <name type="scientific">Pseudomonas frederiksbergensis</name>
    <dbReference type="NCBI Taxonomy" id="104087"/>
    <lineage>
        <taxon>Bacteria</taxon>
        <taxon>Pseudomonadati</taxon>
        <taxon>Pseudomonadota</taxon>
        <taxon>Gammaproteobacteria</taxon>
        <taxon>Pseudomonadales</taxon>
        <taxon>Pseudomonadaceae</taxon>
        <taxon>Pseudomonas</taxon>
    </lineage>
</organism>
<accession>A0A2S8HGB4</accession>
<protein>
    <submittedName>
        <fullName evidence="2">Uncharacterized protein</fullName>
    </submittedName>
</protein>
<dbReference type="EMBL" id="PUIN01000011">
    <property type="protein sequence ID" value="PQP01551.1"/>
    <property type="molecule type" value="Genomic_DNA"/>
</dbReference>
<name>A0A2S8HGB4_9PSED</name>
<feature type="region of interest" description="Disordered" evidence="1">
    <location>
        <begin position="18"/>
        <end position="40"/>
    </location>
</feature>
<proteinExistence type="predicted"/>
<dbReference type="AlphaFoldDB" id="A0A2S8HGB4"/>